<comment type="caution">
    <text evidence="1">The sequence shown here is derived from an EMBL/GenBank/DDBJ whole genome shotgun (WGS) entry which is preliminary data.</text>
</comment>
<dbReference type="AlphaFoldDB" id="A0A371F8S4"/>
<name>A0A371F8S4_MUCPR</name>
<evidence type="ECO:0000313" key="2">
    <source>
        <dbReference type="Proteomes" id="UP000257109"/>
    </source>
</evidence>
<feature type="non-terminal residue" evidence="1">
    <location>
        <position position="1"/>
    </location>
</feature>
<dbReference type="Proteomes" id="UP000257109">
    <property type="component" value="Unassembled WGS sequence"/>
</dbReference>
<reference evidence="1" key="1">
    <citation type="submission" date="2018-05" db="EMBL/GenBank/DDBJ databases">
        <title>Draft genome of Mucuna pruriens seed.</title>
        <authorList>
            <person name="Nnadi N.E."/>
            <person name="Vos R."/>
            <person name="Hasami M.H."/>
            <person name="Devisetty U.K."/>
            <person name="Aguiy J.C."/>
        </authorList>
    </citation>
    <scope>NUCLEOTIDE SEQUENCE [LARGE SCALE GENOMIC DNA]</scope>
    <source>
        <strain evidence="1">JCA_2017</strain>
    </source>
</reference>
<organism evidence="1 2">
    <name type="scientific">Mucuna pruriens</name>
    <name type="common">Velvet bean</name>
    <name type="synonym">Dolichos pruriens</name>
    <dbReference type="NCBI Taxonomy" id="157652"/>
    <lineage>
        <taxon>Eukaryota</taxon>
        <taxon>Viridiplantae</taxon>
        <taxon>Streptophyta</taxon>
        <taxon>Embryophyta</taxon>
        <taxon>Tracheophyta</taxon>
        <taxon>Spermatophyta</taxon>
        <taxon>Magnoliopsida</taxon>
        <taxon>eudicotyledons</taxon>
        <taxon>Gunneridae</taxon>
        <taxon>Pentapetalae</taxon>
        <taxon>rosids</taxon>
        <taxon>fabids</taxon>
        <taxon>Fabales</taxon>
        <taxon>Fabaceae</taxon>
        <taxon>Papilionoideae</taxon>
        <taxon>50 kb inversion clade</taxon>
        <taxon>NPAAA clade</taxon>
        <taxon>indigoferoid/millettioid clade</taxon>
        <taxon>Phaseoleae</taxon>
        <taxon>Mucuna</taxon>
    </lineage>
</organism>
<proteinExistence type="predicted"/>
<evidence type="ECO:0008006" key="3">
    <source>
        <dbReference type="Google" id="ProtNLM"/>
    </source>
</evidence>
<evidence type="ECO:0000313" key="1">
    <source>
        <dbReference type="EMBL" id="RDX74668.1"/>
    </source>
</evidence>
<keyword evidence="2" id="KW-1185">Reference proteome</keyword>
<protein>
    <recommendedName>
        <fullName evidence="3">Reverse transcriptase Ty1/copia-type domain-containing protein</fullName>
    </recommendedName>
</protein>
<sequence>MSNAFFLNGIINEEIFVKQPPGFESDTFFQIMHFMDSTKHLELDDIISCATDDSLYEEFFDLI</sequence>
<dbReference type="OrthoDB" id="1821270at2759"/>
<dbReference type="EMBL" id="QJKJ01010101">
    <property type="protein sequence ID" value="RDX74668.1"/>
    <property type="molecule type" value="Genomic_DNA"/>
</dbReference>
<accession>A0A371F8S4</accession>
<gene>
    <name evidence="1" type="ORF">CR513_45567</name>
</gene>